<feature type="active site" description="Charge relay system" evidence="5">
    <location>
        <position position="785"/>
    </location>
</feature>
<organism evidence="9 10">
    <name type="scientific">Metarhizium robertsii (strain ARSEF 23 / ATCC MYA-3075)</name>
    <name type="common">Metarhizium anisopliae (strain ARSEF 23)</name>
    <dbReference type="NCBI Taxonomy" id="655844"/>
    <lineage>
        <taxon>Eukaryota</taxon>
        <taxon>Fungi</taxon>
        <taxon>Dikarya</taxon>
        <taxon>Ascomycota</taxon>
        <taxon>Pezizomycotina</taxon>
        <taxon>Sordariomycetes</taxon>
        <taxon>Hypocreomycetidae</taxon>
        <taxon>Hypocreales</taxon>
        <taxon>Clavicipitaceae</taxon>
        <taxon>Metarhizium</taxon>
    </lineage>
</organism>
<feature type="active site" description="Charge relay system" evidence="5">
    <location>
        <position position="633"/>
    </location>
</feature>
<dbReference type="GeneID" id="19263811"/>
<dbReference type="OrthoDB" id="4961609at2759"/>
<evidence type="ECO:0000256" key="6">
    <source>
        <dbReference type="SAM" id="MobiDB-lite"/>
    </source>
</evidence>
<feature type="region of interest" description="Disordered" evidence="6">
    <location>
        <begin position="468"/>
        <end position="491"/>
    </location>
</feature>
<keyword evidence="3 5" id="KW-0378">Hydrolase</keyword>
<evidence type="ECO:0000256" key="3">
    <source>
        <dbReference type="ARBA" id="ARBA00022801"/>
    </source>
</evidence>
<feature type="active site" description="Charge relay system" evidence="5">
    <location>
        <position position="581"/>
    </location>
</feature>
<dbReference type="SUPFAM" id="SSF52743">
    <property type="entry name" value="Subtilisin-like"/>
    <property type="match status" value="1"/>
</dbReference>
<dbReference type="EMBL" id="ADNJ02000004">
    <property type="protein sequence ID" value="EFY95076.2"/>
    <property type="molecule type" value="Genomic_DNA"/>
</dbReference>
<evidence type="ECO:0000259" key="7">
    <source>
        <dbReference type="Pfam" id="PF00082"/>
    </source>
</evidence>
<proteinExistence type="inferred from homology"/>
<dbReference type="HOGENOM" id="CLU_016268_0_0_1"/>
<dbReference type="PROSITE" id="PS00138">
    <property type="entry name" value="SUBTILASE_SER"/>
    <property type="match status" value="1"/>
</dbReference>
<dbReference type="Gene3D" id="3.40.50.200">
    <property type="entry name" value="Peptidase S8/S53 domain"/>
    <property type="match status" value="1"/>
</dbReference>
<keyword evidence="4 5" id="KW-0720">Serine protease</keyword>
<comment type="similarity">
    <text evidence="1 5">Belongs to the peptidase S8 family.</text>
</comment>
<dbReference type="InterPro" id="IPR023828">
    <property type="entry name" value="Peptidase_S8_Ser-AS"/>
</dbReference>
<dbReference type="CDD" id="cd00306">
    <property type="entry name" value="Peptidases_S8_S53"/>
    <property type="match status" value="1"/>
</dbReference>
<reference evidence="9 10" key="1">
    <citation type="journal article" date="2011" name="PLoS Genet.">
        <title>Genome sequencing and comparative transcriptomics of the model entomopathogenic fungi Metarhizium anisopliae and M. acridum.</title>
        <authorList>
            <person name="Gao Q."/>
            <person name="Jin K."/>
            <person name="Ying S.H."/>
            <person name="Zhang Y."/>
            <person name="Xiao G."/>
            <person name="Shang Y."/>
            <person name="Duan Z."/>
            <person name="Hu X."/>
            <person name="Xie X.Q."/>
            <person name="Zhou G."/>
            <person name="Peng G."/>
            <person name="Luo Z."/>
            <person name="Huang W."/>
            <person name="Wang B."/>
            <person name="Fang W."/>
            <person name="Wang S."/>
            <person name="Zhong Y."/>
            <person name="Ma L.J."/>
            <person name="St Leger R.J."/>
            <person name="Zhao G.P."/>
            <person name="Pei Y."/>
            <person name="Feng M.G."/>
            <person name="Xia Y."/>
            <person name="Wang C."/>
        </authorList>
    </citation>
    <scope>NUCLEOTIDE SEQUENCE [LARGE SCALE GENOMIC DNA]</scope>
    <source>
        <strain evidence="10">ARSEF 23 / ATCC MYA-3075</strain>
    </source>
</reference>
<dbReference type="KEGG" id="maj:MAA_09525"/>
<dbReference type="InterPro" id="IPR036852">
    <property type="entry name" value="Peptidase_S8/S53_dom_sf"/>
</dbReference>
<reference evidence="9 10" key="2">
    <citation type="journal article" date="2014" name="Proc. Natl. Acad. Sci. U.S.A.">
        <title>Trajectory and genomic determinants of fungal-pathogen speciation and host adaptation.</title>
        <authorList>
            <person name="Hu X."/>
            <person name="Xiao G."/>
            <person name="Zheng P."/>
            <person name="Shang Y."/>
            <person name="Su Y."/>
            <person name="Zhang X."/>
            <person name="Liu X."/>
            <person name="Zhan S."/>
            <person name="St Leger R.J."/>
            <person name="Wang C."/>
        </authorList>
    </citation>
    <scope>GENOME REANNOTATION</scope>
    <source>
        <strain evidence="10">ARSEF 23 / ATCC MYA-3075</strain>
    </source>
</reference>
<dbReference type="PROSITE" id="PS51892">
    <property type="entry name" value="SUBTILASE"/>
    <property type="match status" value="1"/>
</dbReference>
<comment type="caution">
    <text evidence="9">The sequence shown here is derived from an EMBL/GenBank/DDBJ whole genome shotgun (WGS) entry which is preliminary data.</text>
</comment>
<dbReference type="InterPro" id="IPR000209">
    <property type="entry name" value="Peptidase_S8/S53_dom"/>
</dbReference>
<name>E9FB76_METRA</name>
<gene>
    <name evidence="9" type="ORF">MAA_09525</name>
</gene>
<evidence type="ECO:0000313" key="10">
    <source>
        <dbReference type="Proteomes" id="UP000002498"/>
    </source>
</evidence>
<dbReference type="InterPro" id="IPR056002">
    <property type="entry name" value="DUF7580"/>
</dbReference>
<feature type="domain" description="Peptidase S8/S53" evidence="7">
    <location>
        <begin position="575"/>
        <end position="802"/>
    </location>
</feature>
<evidence type="ECO:0000259" key="8">
    <source>
        <dbReference type="Pfam" id="PF24476"/>
    </source>
</evidence>
<keyword evidence="2 5" id="KW-0645">Protease</keyword>
<feature type="domain" description="DUF7580" evidence="8">
    <location>
        <begin position="184"/>
        <end position="420"/>
    </location>
</feature>
<protein>
    <submittedName>
        <fullName evidence="9">Peptidase S8/S53, subtilisin/kexin/sedolisin</fullName>
    </submittedName>
</protein>
<dbReference type="PRINTS" id="PR00723">
    <property type="entry name" value="SUBTILISIN"/>
</dbReference>
<accession>E9FB76</accession>
<dbReference type="PANTHER" id="PTHR43399:SF4">
    <property type="entry name" value="CELL WALL-ASSOCIATED PROTEASE"/>
    <property type="match status" value="1"/>
</dbReference>
<evidence type="ECO:0000313" key="9">
    <source>
        <dbReference type="EMBL" id="EFY95076.2"/>
    </source>
</evidence>
<dbReference type="GO" id="GO:0006508">
    <property type="term" value="P:proteolysis"/>
    <property type="evidence" value="ECO:0007669"/>
    <property type="project" value="UniProtKB-KW"/>
</dbReference>
<evidence type="ECO:0000256" key="1">
    <source>
        <dbReference type="ARBA" id="ARBA00011073"/>
    </source>
</evidence>
<dbReference type="Proteomes" id="UP000002498">
    <property type="component" value="Unassembled WGS sequence"/>
</dbReference>
<dbReference type="InterPro" id="IPR015500">
    <property type="entry name" value="Peptidase_S8_subtilisin-rel"/>
</dbReference>
<dbReference type="GO" id="GO:0004252">
    <property type="term" value="F:serine-type endopeptidase activity"/>
    <property type="evidence" value="ECO:0007669"/>
    <property type="project" value="UniProtKB-UniRule"/>
</dbReference>
<keyword evidence="10" id="KW-1185">Reference proteome</keyword>
<dbReference type="AlphaFoldDB" id="E9FB76"/>
<evidence type="ECO:0000256" key="4">
    <source>
        <dbReference type="ARBA" id="ARBA00022825"/>
    </source>
</evidence>
<sequence>MAGEWLAGAAVEEWHLLRSLQPLFAHRVGHILGQIDQETLSNLETIFDFEVWILPNTLREAVDSGLMQHLPQTGWTVLESLLTSLEKYVSERALFFDQGSKSVNQPFRKLWALKSELERRSADDEESLLDHCPHLSKLVWTGMTSEGLREITTGLESFNSTISYLSVATPVDRDPNKPEGFPLAELCGTINSSRHKQLHIKCYASTASYKYTDGATILKSNPTITLHDLLKQRSSDQECMLMPPALSKMRLKALSVTLAKSLLTLFGSRWLQSGWNTGSIFFMYDPTTNEVVDITNPYIQFSFDSMSSGDFPANGQHSYIHVFSFGLMLLELELGHQIAITAEDENDADEEYPPVYMALLRIFHSRKDDLDDPYIREVINSCLDFENRVEGIKHRAFSDHLRPRAALLRYIVQPLVNRLRAAHPDVSFDLINGPQQSIRAGFPHPASNHTGLSRAKVQHRTSTLQQFPGNSASLRMSSAQPHFIRSQSESGRQNALNKHATLVSNTVSVAGHALSASKKPKNDHPRSTEMAISLFDERTELISETDKSVRLASTFFDLFEKFRRHMQPAHGRCRVKIAVLDTGIDTAQCGLQLRREAIITDRETAEPSVNGDPVKATRSFIGPPDDTNDVCSHGTHIAEILLRLAPEADLYIAKISNYLHVDKVDQIAEAVNWALEHGCDIISMSFGMNPSLVPEASLFNVQNAIHRAATARKIMFAAASNCGGNGPRAYPASDPSVICTHAADGNGYDGGINPPKGDHADYFSTLGMAIGCIWDERCVYKSGTSFATPVAAAIAANVLDYAAYSVAAGKLTDQRYRELRQSQGMKKAFTKFLSVQMQHYRYVAPWHFWKTGVTDDYIWQRLKVDLTP</sequence>
<evidence type="ECO:0000256" key="2">
    <source>
        <dbReference type="ARBA" id="ARBA00022670"/>
    </source>
</evidence>
<dbReference type="Pfam" id="PF00082">
    <property type="entry name" value="Peptidase_S8"/>
    <property type="match status" value="1"/>
</dbReference>
<evidence type="ECO:0000256" key="5">
    <source>
        <dbReference type="PROSITE-ProRule" id="PRU01240"/>
    </source>
</evidence>
<dbReference type="RefSeq" id="XP_007825714.2">
    <property type="nucleotide sequence ID" value="XM_007827523.2"/>
</dbReference>
<dbReference type="InterPro" id="IPR051048">
    <property type="entry name" value="Peptidase_S8/S53_subtilisin"/>
</dbReference>
<dbReference type="PANTHER" id="PTHR43399">
    <property type="entry name" value="SUBTILISIN-RELATED"/>
    <property type="match status" value="1"/>
</dbReference>
<dbReference type="Pfam" id="PF24476">
    <property type="entry name" value="DUF7580"/>
    <property type="match status" value="1"/>
</dbReference>